<dbReference type="OrthoDB" id="3727682at2"/>
<protein>
    <submittedName>
        <fullName evidence="3">Alcohol dehydrogenase catalytic domain-containing protein</fullName>
    </submittedName>
</protein>
<evidence type="ECO:0000256" key="1">
    <source>
        <dbReference type="ARBA" id="ARBA00022857"/>
    </source>
</evidence>
<dbReference type="CDD" id="cd05289">
    <property type="entry name" value="MDR_like_2"/>
    <property type="match status" value="1"/>
</dbReference>
<dbReference type="InterPro" id="IPR013154">
    <property type="entry name" value="ADH-like_N"/>
</dbReference>
<dbReference type="InterPro" id="IPR011032">
    <property type="entry name" value="GroES-like_sf"/>
</dbReference>
<reference evidence="3 4" key="1">
    <citation type="submission" date="2019-11" db="EMBL/GenBank/DDBJ databases">
        <title>Draft genome of Amycolatopsis RM579.</title>
        <authorList>
            <person name="Duangmal K."/>
            <person name="Mingma R."/>
        </authorList>
    </citation>
    <scope>NUCLEOTIDE SEQUENCE [LARGE SCALE GENOMIC DNA]</scope>
    <source>
        <strain evidence="3 4">RM579</strain>
    </source>
</reference>
<dbReference type="Pfam" id="PF00107">
    <property type="entry name" value="ADH_zinc_N"/>
    <property type="match status" value="1"/>
</dbReference>
<organism evidence="3 4">
    <name type="scientific">Amycolatopsis pithecellobii</name>
    <dbReference type="NCBI Taxonomy" id="664692"/>
    <lineage>
        <taxon>Bacteria</taxon>
        <taxon>Bacillati</taxon>
        <taxon>Actinomycetota</taxon>
        <taxon>Actinomycetes</taxon>
        <taxon>Pseudonocardiales</taxon>
        <taxon>Pseudonocardiaceae</taxon>
        <taxon>Amycolatopsis</taxon>
    </lineage>
</organism>
<dbReference type="InterPro" id="IPR051603">
    <property type="entry name" value="Zinc-ADH_QOR/CCCR"/>
</dbReference>
<feature type="domain" description="Enoyl reductase (ER)" evidence="2">
    <location>
        <begin position="10"/>
        <end position="313"/>
    </location>
</feature>
<dbReference type="PANTHER" id="PTHR44154">
    <property type="entry name" value="QUINONE OXIDOREDUCTASE"/>
    <property type="match status" value="1"/>
</dbReference>
<dbReference type="AlphaFoldDB" id="A0A6N7YQ30"/>
<evidence type="ECO:0000313" key="3">
    <source>
        <dbReference type="EMBL" id="MTD53998.1"/>
    </source>
</evidence>
<name>A0A6N7YQ30_9PSEU</name>
<dbReference type="Gene3D" id="3.40.50.720">
    <property type="entry name" value="NAD(P)-binding Rossmann-like Domain"/>
    <property type="match status" value="1"/>
</dbReference>
<gene>
    <name evidence="3" type="ORF">GKO32_08395</name>
</gene>
<dbReference type="Pfam" id="PF08240">
    <property type="entry name" value="ADH_N"/>
    <property type="match status" value="1"/>
</dbReference>
<dbReference type="EMBL" id="WMBA01000009">
    <property type="protein sequence ID" value="MTD53998.1"/>
    <property type="molecule type" value="Genomic_DNA"/>
</dbReference>
<proteinExistence type="predicted"/>
<keyword evidence="1" id="KW-0521">NADP</keyword>
<dbReference type="GO" id="GO:0016491">
    <property type="term" value="F:oxidoreductase activity"/>
    <property type="evidence" value="ECO:0007669"/>
    <property type="project" value="InterPro"/>
</dbReference>
<dbReference type="InterPro" id="IPR013149">
    <property type="entry name" value="ADH-like_C"/>
</dbReference>
<evidence type="ECO:0000313" key="4">
    <source>
        <dbReference type="Proteomes" id="UP000440096"/>
    </source>
</evidence>
<evidence type="ECO:0000259" key="2">
    <source>
        <dbReference type="SMART" id="SM00829"/>
    </source>
</evidence>
<keyword evidence="4" id="KW-1185">Reference proteome</keyword>
<dbReference type="InterPro" id="IPR036291">
    <property type="entry name" value="NAD(P)-bd_dom_sf"/>
</dbReference>
<sequence>MRALHVPNAGDQPTLGDIPAPVAGEGAVLIRVKAAALNPIDNILAAGAMSGMIPHEYPLVVGRDAAGVVESVGAGVDHVEVGDHVYGHVLLAPPIQAGTVAEYAVLPAAGVEVLPEGLDFVTAAAIPLASAAASAAVDALGDEVGAGSVVLVNGASGGVGSYVVQLLAAKQIKVVATGTAADAERLRDLGATTTIDFNAGSVTDQVLAQYADGVDALVNLAGNTAEQIPLGAVKKNGVVTFTTMGPDEDTLNSFGLVGHKVMAHATREVTAPIAAKIADGSMLAGVAQVLELDQAAEGLATLASGGARGKIVITL</sequence>
<comment type="caution">
    <text evidence="3">The sequence shown here is derived from an EMBL/GenBank/DDBJ whole genome shotgun (WGS) entry which is preliminary data.</text>
</comment>
<accession>A0A6N7YQ30</accession>
<dbReference type="InterPro" id="IPR020843">
    <property type="entry name" value="ER"/>
</dbReference>
<dbReference type="SUPFAM" id="SSF50129">
    <property type="entry name" value="GroES-like"/>
    <property type="match status" value="1"/>
</dbReference>
<dbReference type="Proteomes" id="UP000440096">
    <property type="component" value="Unassembled WGS sequence"/>
</dbReference>
<dbReference type="PANTHER" id="PTHR44154:SF1">
    <property type="entry name" value="QUINONE OXIDOREDUCTASE"/>
    <property type="match status" value="1"/>
</dbReference>
<dbReference type="Gene3D" id="3.90.180.10">
    <property type="entry name" value="Medium-chain alcohol dehydrogenases, catalytic domain"/>
    <property type="match status" value="1"/>
</dbReference>
<dbReference type="SMART" id="SM00829">
    <property type="entry name" value="PKS_ER"/>
    <property type="match status" value="1"/>
</dbReference>
<dbReference type="SUPFAM" id="SSF51735">
    <property type="entry name" value="NAD(P)-binding Rossmann-fold domains"/>
    <property type="match status" value="1"/>
</dbReference>